<feature type="domain" description="N-acetyltransferase" evidence="1">
    <location>
        <begin position="64"/>
        <end position="206"/>
    </location>
</feature>
<protein>
    <submittedName>
        <fullName evidence="2">Unannotated protein</fullName>
    </submittedName>
</protein>
<dbReference type="Gene3D" id="3.40.630.30">
    <property type="match status" value="1"/>
</dbReference>
<dbReference type="Pfam" id="PF00583">
    <property type="entry name" value="Acetyltransf_1"/>
    <property type="match status" value="1"/>
</dbReference>
<dbReference type="PANTHER" id="PTHR42791">
    <property type="entry name" value="GNAT FAMILY ACETYLTRANSFERASE"/>
    <property type="match status" value="1"/>
</dbReference>
<dbReference type="InterPro" id="IPR016181">
    <property type="entry name" value="Acyl_CoA_acyltransferase"/>
</dbReference>
<dbReference type="GO" id="GO:0016747">
    <property type="term" value="F:acyltransferase activity, transferring groups other than amino-acyl groups"/>
    <property type="evidence" value="ECO:0007669"/>
    <property type="project" value="InterPro"/>
</dbReference>
<evidence type="ECO:0000313" key="2">
    <source>
        <dbReference type="EMBL" id="CAB4792286.1"/>
    </source>
</evidence>
<dbReference type="InterPro" id="IPR052523">
    <property type="entry name" value="Trichothecene_AcTrans"/>
</dbReference>
<reference evidence="2" key="1">
    <citation type="submission" date="2020-05" db="EMBL/GenBank/DDBJ databases">
        <authorList>
            <person name="Chiriac C."/>
            <person name="Salcher M."/>
            <person name="Ghai R."/>
            <person name="Kavagutti S V."/>
        </authorList>
    </citation>
    <scope>NUCLEOTIDE SEQUENCE</scope>
</reference>
<dbReference type="PANTHER" id="PTHR42791:SF1">
    <property type="entry name" value="N-ACETYLTRANSFERASE DOMAIN-CONTAINING PROTEIN"/>
    <property type="match status" value="1"/>
</dbReference>
<dbReference type="EMBL" id="CAFAAB010000185">
    <property type="protein sequence ID" value="CAB4792286.1"/>
    <property type="molecule type" value="Genomic_DNA"/>
</dbReference>
<dbReference type="PROSITE" id="PS51186">
    <property type="entry name" value="GNAT"/>
    <property type="match status" value="1"/>
</dbReference>
<organism evidence="2">
    <name type="scientific">freshwater metagenome</name>
    <dbReference type="NCBI Taxonomy" id="449393"/>
    <lineage>
        <taxon>unclassified sequences</taxon>
        <taxon>metagenomes</taxon>
        <taxon>ecological metagenomes</taxon>
    </lineage>
</organism>
<dbReference type="AlphaFoldDB" id="A0A6J6XAJ6"/>
<evidence type="ECO:0000259" key="1">
    <source>
        <dbReference type="PROSITE" id="PS51186"/>
    </source>
</evidence>
<accession>A0A6J6XAJ6</accession>
<proteinExistence type="predicted"/>
<sequence>MDQFRIDTRALDSAGINEVAVVASRAFYTDPFFTFLSSRSITRSRGLTLFFRGNLRHWKTGRIVTVRDQDDRIVGAAAWLPTGMYPQPILTQLAQIPGTIRALYRRPRSLLNGNTFINAIAKNHPKELHWYLFLLVADPEVQRRGIGKMLLDEALAQIDAEGVPTFLETQKVDNIAYYRRFGFELQNTLTPVKDGPSLYAMYRPAR</sequence>
<dbReference type="InterPro" id="IPR000182">
    <property type="entry name" value="GNAT_dom"/>
</dbReference>
<name>A0A6J6XAJ6_9ZZZZ</name>
<dbReference type="CDD" id="cd04301">
    <property type="entry name" value="NAT_SF"/>
    <property type="match status" value="1"/>
</dbReference>
<dbReference type="SUPFAM" id="SSF55729">
    <property type="entry name" value="Acyl-CoA N-acyltransferases (Nat)"/>
    <property type="match status" value="1"/>
</dbReference>
<gene>
    <name evidence="2" type="ORF">UFOPK2958_01308</name>
</gene>